<dbReference type="KEGG" id="dgg:DGI_3191"/>
<dbReference type="AlphaFoldDB" id="T2GE71"/>
<dbReference type="InterPro" id="IPR006638">
    <property type="entry name" value="Elp3/MiaA/NifB-like_rSAM"/>
</dbReference>
<dbReference type="SMART" id="SM00729">
    <property type="entry name" value="Elp3"/>
    <property type="match status" value="1"/>
</dbReference>
<dbReference type="InterPro" id="IPR058240">
    <property type="entry name" value="rSAM_sf"/>
</dbReference>
<evidence type="ECO:0000313" key="8">
    <source>
        <dbReference type="EMBL" id="AGW14900.1"/>
    </source>
</evidence>
<dbReference type="PATRIC" id="fig|1121448.10.peg.3149"/>
<dbReference type="GO" id="GO:0046872">
    <property type="term" value="F:metal ion binding"/>
    <property type="evidence" value="ECO:0007669"/>
    <property type="project" value="UniProtKB-KW"/>
</dbReference>
<comment type="cofactor">
    <cofactor evidence="1">
        <name>[4Fe-4S] cluster</name>
        <dbReference type="ChEBI" id="CHEBI:49883"/>
    </cofactor>
</comment>
<dbReference type="SFLD" id="SFLDS00029">
    <property type="entry name" value="Radical_SAM"/>
    <property type="match status" value="1"/>
</dbReference>
<feature type="domain" description="Elp3/MiaA/NifB-like radical SAM core" evidence="7">
    <location>
        <begin position="181"/>
        <end position="404"/>
    </location>
</feature>
<evidence type="ECO:0000256" key="6">
    <source>
        <dbReference type="ARBA" id="ARBA00023014"/>
    </source>
</evidence>
<dbReference type="Gene3D" id="3.20.20.70">
    <property type="entry name" value="Aldolase class I"/>
    <property type="match status" value="1"/>
</dbReference>
<accession>T2GE71</accession>
<dbReference type="Proteomes" id="UP000016587">
    <property type="component" value="Chromosome"/>
</dbReference>
<dbReference type="PANTHER" id="PTHR30352:SF5">
    <property type="entry name" value="PYRUVATE FORMATE-LYASE 1-ACTIVATING ENZYME"/>
    <property type="match status" value="1"/>
</dbReference>
<evidence type="ECO:0000313" key="9">
    <source>
        <dbReference type="Proteomes" id="UP000016587"/>
    </source>
</evidence>
<evidence type="ECO:0000256" key="3">
    <source>
        <dbReference type="ARBA" id="ARBA00022691"/>
    </source>
</evidence>
<dbReference type="PANTHER" id="PTHR30352">
    <property type="entry name" value="PYRUVATE FORMATE-LYASE-ACTIVATING ENZYME"/>
    <property type="match status" value="1"/>
</dbReference>
<keyword evidence="4" id="KW-0479">Metal-binding</keyword>
<dbReference type="HOGENOM" id="CLU_645348_0_0_7"/>
<dbReference type="RefSeq" id="WP_021761993.1">
    <property type="nucleotide sequence ID" value="NC_022444.1"/>
</dbReference>
<dbReference type="GO" id="GO:0051539">
    <property type="term" value="F:4 iron, 4 sulfur cluster binding"/>
    <property type="evidence" value="ECO:0007669"/>
    <property type="project" value="UniProtKB-KW"/>
</dbReference>
<dbReference type="STRING" id="1121448.DGI_3191"/>
<dbReference type="InterPro" id="IPR013785">
    <property type="entry name" value="Aldolase_TIM"/>
</dbReference>
<dbReference type="GO" id="GO:0003824">
    <property type="term" value="F:catalytic activity"/>
    <property type="evidence" value="ECO:0007669"/>
    <property type="project" value="InterPro"/>
</dbReference>
<organism evidence="8 9">
    <name type="scientific">Megalodesulfovibrio gigas (strain ATCC 19364 / DSM 1382 / NCIMB 9332 / VKM B-1759)</name>
    <name type="common">Desulfovibrio gigas</name>
    <dbReference type="NCBI Taxonomy" id="1121448"/>
    <lineage>
        <taxon>Bacteria</taxon>
        <taxon>Pseudomonadati</taxon>
        <taxon>Thermodesulfobacteriota</taxon>
        <taxon>Desulfovibrionia</taxon>
        <taxon>Desulfovibrionales</taxon>
        <taxon>Desulfovibrionaceae</taxon>
        <taxon>Megalodesulfovibrio</taxon>
    </lineage>
</organism>
<dbReference type="InterPro" id="IPR034457">
    <property type="entry name" value="Organic_radical-activating"/>
</dbReference>
<gene>
    <name evidence="8" type="ORF">DGI_3191</name>
</gene>
<keyword evidence="3" id="KW-0949">S-adenosyl-L-methionine</keyword>
<keyword evidence="9" id="KW-1185">Reference proteome</keyword>
<evidence type="ECO:0000259" key="7">
    <source>
        <dbReference type="SMART" id="SM00729"/>
    </source>
</evidence>
<reference evidence="9" key="2">
    <citation type="submission" date="2013-07" db="EMBL/GenBank/DDBJ databases">
        <authorList>
            <person name="Morais-Silva F.O."/>
            <person name="Rezende A.M."/>
            <person name="Pimentel C."/>
            <person name="Resende D.M."/>
            <person name="Santos C.I."/>
            <person name="Clemente C."/>
            <person name="de Oliveira L.M."/>
            <person name="da Silva S.M."/>
            <person name="Costa D.A."/>
            <person name="Varela-Raposo A."/>
            <person name="Horacio E.C.A."/>
            <person name="Matos M."/>
            <person name="Flores O."/>
            <person name="Ruiz J.C."/>
            <person name="Rodrigues-Pousada C."/>
        </authorList>
    </citation>
    <scope>NUCLEOTIDE SEQUENCE [LARGE SCALE GENOMIC DNA]</scope>
    <source>
        <strain evidence="9">ATCC 19364 / DSM 1382 / NCIMB 9332 / VKM B-1759</strain>
    </source>
</reference>
<dbReference type="SFLD" id="SFLDG01109">
    <property type="entry name" value="Uncharacterised_Radical_SAM_Su"/>
    <property type="match status" value="1"/>
</dbReference>
<dbReference type="Pfam" id="PF04055">
    <property type="entry name" value="Radical_SAM"/>
    <property type="match status" value="1"/>
</dbReference>
<protein>
    <submittedName>
        <fullName evidence="8">Putative Radical SAM domain protein</fullName>
    </submittedName>
</protein>
<dbReference type="SUPFAM" id="SSF102114">
    <property type="entry name" value="Radical SAM enzymes"/>
    <property type="match status" value="1"/>
</dbReference>
<dbReference type="eggNOG" id="COG2896">
    <property type="taxonomic scope" value="Bacteria"/>
</dbReference>
<evidence type="ECO:0000256" key="5">
    <source>
        <dbReference type="ARBA" id="ARBA00023004"/>
    </source>
</evidence>
<dbReference type="OrthoDB" id="9764628at2"/>
<evidence type="ECO:0000256" key="1">
    <source>
        <dbReference type="ARBA" id="ARBA00001966"/>
    </source>
</evidence>
<dbReference type="CDD" id="cd01335">
    <property type="entry name" value="Radical_SAM"/>
    <property type="match status" value="1"/>
</dbReference>
<name>T2GE71_MEGG1</name>
<keyword evidence="6" id="KW-0411">Iron-sulfur</keyword>
<sequence>MASKSLRPFAVFADSSGNIYDHPSLLMVCRRGEELALPRPDELMPMPQESQLFLLPGRHALGLDPDSGTLEQLEEQAVAAFVSPGHTCTGVAAYAPGAQAPVLPMFSYGAVGYADGQFWVAARQVDAEPRQVFSHIPEANIRKGAAALLKAMPGNRLVEHLTGCALRSRCPAARNLCLGRYESPLPTARACNARCIGCLSLQPDESGFPATQHRLNFTPTPEEVAAVMLHHDVRSSRPVHSFGQGCEGDPLTEADILAQSIRLFKQGGGQGTVNCNTNASQPNAVAMLAEAGLNSMRVSCISAREEFYNAYHRPANYSLADVRESIMTAKAHGMFVSMNLLYFPGITDSEEEYAALEELIAATRLDFIQWRNLNLDPAMVLEVARQGREGRAPSPAMGFNTMRKRLKKACPWLGYGYFNPYLPGLDATPGA</sequence>
<dbReference type="InterPro" id="IPR007197">
    <property type="entry name" value="rSAM"/>
</dbReference>
<evidence type="ECO:0000256" key="4">
    <source>
        <dbReference type="ARBA" id="ARBA00022723"/>
    </source>
</evidence>
<reference evidence="8 9" key="1">
    <citation type="journal article" date="2013" name="J. Bacteriol.">
        <title>Roles of HynAB and Ech, the only two hydrogenases found in the model sulfate reducer Desulfovibrio gigas.</title>
        <authorList>
            <person name="Morais-Silva F.O."/>
            <person name="Santos C.I."/>
            <person name="Rodrigues R."/>
            <person name="Pereira I.A."/>
            <person name="Rodrigues-Pousada C."/>
        </authorList>
    </citation>
    <scope>NUCLEOTIDE SEQUENCE [LARGE SCALE GENOMIC DNA]</scope>
    <source>
        <strain evidence="9">ATCC 19364 / DSM 1382 / NCIMB 9332 / VKM B-1759</strain>
    </source>
</reference>
<dbReference type="EMBL" id="CP006585">
    <property type="protein sequence ID" value="AGW14900.1"/>
    <property type="molecule type" value="Genomic_DNA"/>
</dbReference>
<keyword evidence="5" id="KW-0408">Iron</keyword>
<keyword evidence="2" id="KW-0004">4Fe-4S</keyword>
<proteinExistence type="predicted"/>
<evidence type="ECO:0000256" key="2">
    <source>
        <dbReference type="ARBA" id="ARBA00022485"/>
    </source>
</evidence>